<evidence type="ECO:0000256" key="8">
    <source>
        <dbReference type="ARBA" id="ARBA00023065"/>
    </source>
</evidence>
<evidence type="ECO:0000313" key="12">
    <source>
        <dbReference type="EMBL" id="SMO94403.1"/>
    </source>
</evidence>
<keyword evidence="3" id="KW-0050">Antiport</keyword>
<protein>
    <submittedName>
        <fullName evidence="12">Potassium/proton antiporter, CPA1 family</fullName>
    </submittedName>
</protein>
<dbReference type="GO" id="GO:1902600">
    <property type="term" value="P:proton transmembrane transport"/>
    <property type="evidence" value="ECO:0007669"/>
    <property type="project" value="InterPro"/>
</dbReference>
<dbReference type="PANTHER" id="PTHR32507:SF7">
    <property type="entry name" value="K(+)_H(+) ANTIPORTER NHAP2"/>
    <property type="match status" value="1"/>
</dbReference>
<comment type="subcellular location">
    <subcellularLocation>
        <location evidence="1">Cell membrane</location>
        <topology evidence="1">Multi-pass membrane protein</topology>
    </subcellularLocation>
</comment>
<feature type="transmembrane region" description="Helical" evidence="10">
    <location>
        <begin position="120"/>
        <end position="139"/>
    </location>
</feature>
<dbReference type="Pfam" id="PF02080">
    <property type="entry name" value="TrkA_C"/>
    <property type="match status" value="1"/>
</dbReference>
<keyword evidence="8" id="KW-0406">Ion transport</keyword>
<dbReference type="NCBIfam" id="NF003716">
    <property type="entry name" value="PRK05326.1-3"/>
    <property type="match status" value="1"/>
</dbReference>
<dbReference type="PANTHER" id="PTHR32507">
    <property type="entry name" value="NA(+)/H(+) ANTIPORTER 1"/>
    <property type="match status" value="1"/>
</dbReference>
<dbReference type="AlphaFoldDB" id="A0A521FE16"/>
<evidence type="ECO:0000313" key="13">
    <source>
        <dbReference type="Proteomes" id="UP000317593"/>
    </source>
</evidence>
<dbReference type="Gene3D" id="3.30.70.1450">
    <property type="entry name" value="Regulator of K+ conductance, C-terminal domain"/>
    <property type="match status" value="1"/>
</dbReference>
<gene>
    <name evidence="12" type="ORF">SAMN06265218_13115</name>
</gene>
<dbReference type="GO" id="GO:0006813">
    <property type="term" value="P:potassium ion transport"/>
    <property type="evidence" value="ECO:0007669"/>
    <property type="project" value="UniProtKB-KW"/>
</dbReference>
<feature type="transmembrane region" description="Helical" evidence="10">
    <location>
        <begin position="58"/>
        <end position="78"/>
    </location>
</feature>
<keyword evidence="2" id="KW-0813">Transport</keyword>
<feature type="transmembrane region" description="Helical" evidence="10">
    <location>
        <begin position="6"/>
        <end position="25"/>
    </location>
</feature>
<dbReference type="NCBIfam" id="NF003715">
    <property type="entry name" value="PRK05326.1-2"/>
    <property type="match status" value="1"/>
</dbReference>
<reference evidence="12 13" key="1">
    <citation type="submission" date="2017-05" db="EMBL/GenBank/DDBJ databases">
        <authorList>
            <person name="Varghese N."/>
            <person name="Submissions S."/>
        </authorList>
    </citation>
    <scope>NUCLEOTIDE SEQUENCE [LARGE SCALE GENOMIC DNA]</scope>
    <source>
        <strain evidence="12 13">DSM 21194</strain>
    </source>
</reference>
<feature type="transmembrane region" description="Helical" evidence="10">
    <location>
        <begin position="335"/>
        <end position="356"/>
    </location>
</feature>
<dbReference type="GO" id="GO:0015297">
    <property type="term" value="F:antiporter activity"/>
    <property type="evidence" value="ECO:0007669"/>
    <property type="project" value="UniProtKB-KW"/>
</dbReference>
<dbReference type="Gene3D" id="1.20.1530.20">
    <property type="match status" value="1"/>
</dbReference>
<name>A0A521FE16_9BACT</name>
<evidence type="ECO:0000256" key="10">
    <source>
        <dbReference type="SAM" id="Phobius"/>
    </source>
</evidence>
<keyword evidence="6 10" id="KW-0812">Transmembrane</keyword>
<keyword evidence="5" id="KW-0633">Potassium transport</keyword>
<dbReference type="PROSITE" id="PS51202">
    <property type="entry name" value="RCK_C"/>
    <property type="match status" value="1"/>
</dbReference>
<dbReference type="Pfam" id="PF00999">
    <property type="entry name" value="Na_H_Exchanger"/>
    <property type="match status" value="1"/>
</dbReference>
<evidence type="ECO:0000259" key="11">
    <source>
        <dbReference type="PROSITE" id="PS51202"/>
    </source>
</evidence>
<proteinExistence type="predicted"/>
<evidence type="ECO:0000256" key="2">
    <source>
        <dbReference type="ARBA" id="ARBA00022448"/>
    </source>
</evidence>
<evidence type="ECO:0000256" key="7">
    <source>
        <dbReference type="ARBA" id="ARBA00022989"/>
    </source>
</evidence>
<keyword evidence="5" id="KW-0630">Potassium</keyword>
<sequence length="484" mass="52599">MALLSLYLLIGALLLLLSIVSSKLSTRFGIPVLLVFLGIGMIVGSDGLNWIYFDNYPLAQSLGIIALIYILFSGGLDTRWTKIRPIIKPGIALSTIGVLVSALIVGGFASWLVGFSLLEGVLLGAIVSSTDAAAVFSVLRSKALGFKYRLKELMEFESGTNDPMAIFLAIGVIRLLTMPDFGWGALTLLFFQQMILGAAGGYLFGKAMTWSINRINLEYDGLYPVLTLAFVPLAYATIDLLGGSGFLGVYIAGLVLGNANFIHQRSLVNFFDGLGWLMQITMFLTLGLLVFPSQVWAIAGTGLLVALVLILLARPVSVFVALLFSRFKPRSKLMVSWTGLRGAVPIIMATFPLGAGLEHAELIFSIVFFVVVTSVLVQGPFIPAIARWLHVDSPILPKTRFPIEFEPSVDTKSALKEIVIENGDPVIGKQVVELEFPDDALIVIINREGSFLVPRGTTELKAQDKLLVLAHKNQVSEIKRLLKQ</sequence>
<dbReference type="InterPro" id="IPR036721">
    <property type="entry name" value="RCK_C_sf"/>
</dbReference>
<feature type="transmembrane region" description="Helical" evidence="10">
    <location>
        <begin position="362"/>
        <end position="386"/>
    </location>
</feature>
<dbReference type="InterPro" id="IPR038770">
    <property type="entry name" value="Na+/solute_symporter_sf"/>
</dbReference>
<keyword evidence="4" id="KW-1003">Cell membrane</keyword>
<evidence type="ECO:0000256" key="4">
    <source>
        <dbReference type="ARBA" id="ARBA00022475"/>
    </source>
</evidence>
<feature type="transmembrane region" description="Helical" evidence="10">
    <location>
        <begin position="183"/>
        <end position="205"/>
    </location>
</feature>
<feature type="transmembrane region" description="Helical" evidence="10">
    <location>
        <begin position="90"/>
        <end position="114"/>
    </location>
</feature>
<dbReference type="RefSeq" id="WP_142716098.1">
    <property type="nucleotide sequence ID" value="NZ_FXTH01000031.1"/>
</dbReference>
<dbReference type="InterPro" id="IPR006153">
    <property type="entry name" value="Cation/H_exchanger_TM"/>
</dbReference>
<organism evidence="12 13">
    <name type="scientific">Fodinibius sediminis</name>
    <dbReference type="NCBI Taxonomy" id="1214077"/>
    <lineage>
        <taxon>Bacteria</taxon>
        <taxon>Pseudomonadati</taxon>
        <taxon>Balneolota</taxon>
        <taxon>Balneolia</taxon>
        <taxon>Balneolales</taxon>
        <taxon>Balneolaceae</taxon>
        <taxon>Fodinibius</taxon>
    </lineage>
</organism>
<dbReference type="GO" id="GO:0005886">
    <property type="term" value="C:plasma membrane"/>
    <property type="evidence" value="ECO:0007669"/>
    <property type="project" value="UniProtKB-SubCell"/>
</dbReference>
<evidence type="ECO:0000256" key="5">
    <source>
        <dbReference type="ARBA" id="ARBA00022538"/>
    </source>
</evidence>
<feature type="transmembrane region" description="Helical" evidence="10">
    <location>
        <begin position="32"/>
        <end position="52"/>
    </location>
</feature>
<dbReference type="OrthoDB" id="9810759at2"/>
<dbReference type="InterPro" id="IPR006037">
    <property type="entry name" value="RCK_C"/>
</dbReference>
<dbReference type="SUPFAM" id="SSF116726">
    <property type="entry name" value="TrkA C-terminal domain-like"/>
    <property type="match status" value="1"/>
</dbReference>
<dbReference type="Proteomes" id="UP000317593">
    <property type="component" value="Unassembled WGS sequence"/>
</dbReference>
<accession>A0A521FE16</accession>
<dbReference type="EMBL" id="FXTH01000031">
    <property type="protein sequence ID" value="SMO94403.1"/>
    <property type="molecule type" value="Genomic_DNA"/>
</dbReference>
<keyword evidence="13" id="KW-1185">Reference proteome</keyword>
<evidence type="ECO:0000256" key="3">
    <source>
        <dbReference type="ARBA" id="ARBA00022449"/>
    </source>
</evidence>
<evidence type="ECO:0000256" key="9">
    <source>
        <dbReference type="ARBA" id="ARBA00023136"/>
    </source>
</evidence>
<keyword evidence="7 10" id="KW-1133">Transmembrane helix</keyword>
<keyword evidence="9 10" id="KW-0472">Membrane</keyword>
<evidence type="ECO:0000256" key="6">
    <source>
        <dbReference type="ARBA" id="ARBA00022692"/>
    </source>
</evidence>
<evidence type="ECO:0000256" key="1">
    <source>
        <dbReference type="ARBA" id="ARBA00004651"/>
    </source>
</evidence>
<feature type="domain" description="RCK C-terminal" evidence="11">
    <location>
        <begin position="403"/>
        <end position="484"/>
    </location>
</feature>
<feature type="transmembrane region" description="Helical" evidence="10">
    <location>
        <begin position="297"/>
        <end position="323"/>
    </location>
</feature>
<feature type="transmembrane region" description="Helical" evidence="10">
    <location>
        <begin position="244"/>
        <end position="262"/>
    </location>
</feature>
<dbReference type="GO" id="GO:0008324">
    <property type="term" value="F:monoatomic cation transmembrane transporter activity"/>
    <property type="evidence" value="ECO:0007669"/>
    <property type="project" value="InterPro"/>
</dbReference>
<feature type="transmembrane region" description="Helical" evidence="10">
    <location>
        <begin position="274"/>
        <end position="291"/>
    </location>
</feature>